<proteinExistence type="predicted"/>
<accession>A0A8T3BBL2</accession>
<feature type="region of interest" description="Disordered" evidence="1">
    <location>
        <begin position="119"/>
        <end position="142"/>
    </location>
</feature>
<protein>
    <recommendedName>
        <fullName evidence="6">Retrovirus-related Pol polyprotein from transposon TNT 1-94</fullName>
    </recommendedName>
</protein>
<dbReference type="OrthoDB" id="1193898at2759"/>
<dbReference type="InterPro" id="IPR057670">
    <property type="entry name" value="SH3_retrovirus"/>
</dbReference>
<reference evidence="4" key="1">
    <citation type="journal article" date="2022" name="Front. Genet.">
        <title>Chromosome-Scale Assembly of the Dendrobium nobile Genome Provides Insights Into the Molecular Mechanism of the Biosynthesis of the Medicinal Active Ingredient of Dendrobium.</title>
        <authorList>
            <person name="Xu Q."/>
            <person name="Niu S.-C."/>
            <person name="Li K.-L."/>
            <person name="Zheng P.-J."/>
            <person name="Zhang X.-J."/>
            <person name="Jia Y."/>
            <person name="Liu Y."/>
            <person name="Niu Y.-X."/>
            <person name="Yu L.-H."/>
            <person name="Chen D.-F."/>
            <person name="Zhang G.-Q."/>
        </authorList>
    </citation>
    <scope>NUCLEOTIDE SEQUENCE</scope>
    <source>
        <tissue evidence="4">Leaf</tissue>
    </source>
</reference>
<comment type="caution">
    <text evidence="4">The sequence shown here is derived from an EMBL/GenBank/DDBJ whole genome shotgun (WGS) entry which is preliminary data.</text>
</comment>
<feature type="domain" description="Retroviral polymerase SH3-like" evidence="3">
    <location>
        <begin position="30"/>
        <end position="92"/>
    </location>
</feature>
<sequence>MLSPVTFNSTPFELLHKYKPNYTHLKVFGCACFPLQPPHSHNKLQAKARMCVFLGYSDAYKGYKCLDILTNKISISRHITFDENYFPFSSQHTQQPNASPDLPPSFLIPTSILPNFTSIPSSQHKPVSQPNNTATNHYQSPSNNLYQSSPVPHAEIPPPQSHRMITRTQTGSLKPIQRLNLLHSSSDSLPNNTPTTYAAASKFPEWRAAMNEEFLALQQQGTWSLVEPPAGAQVLGCRWTYRTKHRSDGSIAKYKARLVAQGNHQEFGVDYNETFSPVAKLPTIRVLLAVALHHDWQI</sequence>
<evidence type="ECO:0000313" key="4">
    <source>
        <dbReference type="EMBL" id="KAI0509793.1"/>
    </source>
</evidence>
<evidence type="ECO:0008006" key="6">
    <source>
        <dbReference type="Google" id="ProtNLM"/>
    </source>
</evidence>
<dbReference type="Proteomes" id="UP000829196">
    <property type="component" value="Unassembled WGS sequence"/>
</dbReference>
<evidence type="ECO:0000259" key="2">
    <source>
        <dbReference type="Pfam" id="PF07727"/>
    </source>
</evidence>
<keyword evidence="5" id="KW-1185">Reference proteome</keyword>
<dbReference type="AlphaFoldDB" id="A0A8T3BBL2"/>
<gene>
    <name evidence="4" type="ORF">KFK09_010389</name>
</gene>
<dbReference type="InterPro" id="IPR013103">
    <property type="entry name" value="RVT_2"/>
</dbReference>
<evidence type="ECO:0000256" key="1">
    <source>
        <dbReference type="SAM" id="MobiDB-lite"/>
    </source>
</evidence>
<evidence type="ECO:0000259" key="3">
    <source>
        <dbReference type="Pfam" id="PF25597"/>
    </source>
</evidence>
<evidence type="ECO:0000313" key="5">
    <source>
        <dbReference type="Proteomes" id="UP000829196"/>
    </source>
</evidence>
<dbReference type="Pfam" id="PF07727">
    <property type="entry name" value="RVT_2"/>
    <property type="match status" value="1"/>
</dbReference>
<dbReference type="EMBL" id="JAGYWB010000009">
    <property type="protein sequence ID" value="KAI0509793.1"/>
    <property type="molecule type" value="Genomic_DNA"/>
</dbReference>
<organism evidence="4 5">
    <name type="scientific">Dendrobium nobile</name>
    <name type="common">Orchid</name>
    <dbReference type="NCBI Taxonomy" id="94219"/>
    <lineage>
        <taxon>Eukaryota</taxon>
        <taxon>Viridiplantae</taxon>
        <taxon>Streptophyta</taxon>
        <taxon>Embryophyta</taxon>
        <taxon>Tracheophyta</taxon>
        <taxon>Spermatophyta</taxon>
        <taxon>Magnoliopsida</taxon>
        <taxon>Liliopsida</taxon>
        <taxon>Asparagales</taxon>
        <taxon>Orchidaceae</taxon>
        <taxon>Epidendroideae</taxon>
        <taxon>Malaxideae</taxon>
        <taxon>Dendrobiinae</taxon>
        <taxon>Dendrobium</taxon>
    </lineage>
</organism>
<feature type="domain" description="Reverse transcriptase Ty1/copia-type" evidence="2">
    <location>
        <begin position="222"/>
        <end position="298"/>
    </location>
</feature>
<name>A0A8T3BBL2_DENNO</name>
<dbReference type="Pfam" id="PF25597">
    <property type="entry name" value="SH3_retrovirus"/>
    <property type="match status" value="1"/>
</dbReference>